<comment type="function">
    <text evidence="10">Acts as a component of the essential kinetochore-associated NDC80 complex, which is required for chromosome segregation and spindle checkpoint activity.</text>
</comment>
<name>A0A067PXN6_9AGAM</name>
<evidence type="ECO:0000256" key="9">
    <source>
        <dbReference type="ARBA" id="ARBA00023328"/>
    </source>
</evidence>
<keyword evidence="8 10" id="KW-0131">Cell cycle</keyword>
<dbReference type="CDD" id="cd11565">
    <property type="entry name" value="RWD_Spc24"/>
    <property type="match status" value="1"/>
</dbReference>
<comment type="subunit">
    <text evidence="10">Component of the NDC80 complex.</text>
</comment>
<dbReference type="AlphaFoldDB" id="A0A067PXN6"/>
<reference evidence="13" key="1">
    <citation type="journal article" date="2014" name="Proc. Natl. Acad. Sci. U.S.A.">
        <title>Extensive sampling of basidiomycete genomes demonstrates inadequacy of the white-rot/brown-rot paradigm for wood decay fungi.</title>
        <authorList>
            <person name="Riley R."/>
            <person name="Salamov A.A."/>
            <person name="Brown D.W."/>
            <person name="Nagy L.G."/>
            <person name="Floudas D."/>
            <person name="Held B.W."/>
            <person name="Levasseur A."/>
            <person name="Lombard V."/>
            <person name="Morin E."/>
            <person name="Otillar R."/>
            <person name="Lindquist E.A."/>
            <person name="Sun H."/>
            <person name="LaButti K.M."/>
            <person name="Schmutz J."/>
            <person name="Jabbour D."/>
            <person name="Luo H."/>
            <person name="Baker S.E."/>
            <person name="Pisabarro A.G."/>
            <person name="Walton J.D."/>
            <person name="Blanchette R.A."/>
            <person name="Henrissat B."/>
            <person name="Martin F."/>
            <person name="Cullen D."/>
            <person name="Hibbett D.S."/>
            <person name="Grigoriev I.V."/>
        </authorList>
    </citation>
    <scope>NUCLEOTIDE SEQUENCE [LARGE SCALE GENOMIC DNA]</scope>
    <source>
        <strain evidence="13">MUCL 33604</strain>
    </source>
</reference>
<keyword evidence="5 10" id="KW-0995">Kinetochore</keyword>
<keyword evidence="3 10" id="KW-0132">Cell division</keyword>
<keyword evidence="2 10" id="KW-0158">Chromosome</keyword>
<keyword evidence="7 10" id="KW-0539">Nucleus</keyword>
<dbReference type="InterPro" id="IPR013252">
    <property type="entry name" value="Ndc80_Spc24"/>
</dbReference>
<evidence type="ECO:0000256" key="6">
    <source>
        <dbReference type="ARBA" id="ARBA00023054"/>
    </source>
</evidence>
<protein>
    <recommendedName>
        <fullName evidence="10">Kinetochore protein Spc24</fullName>
    </recommendedName>
</protein>
<dbReference type="PANTHER" id="PTHR22142">
    <property type="match status" value="1"/>
</dbReference>
<keyword evidence="9 10" id="KW-0137">Centromere</keyword>
<feature type="coiled-coil region" evidence="11">
    <location>
        <begin position="97"/>
        <end position="124"/>
    </location>
</feature>
<dbReference type="STRING" id="933084.A0A067PXN6"/>
<evidence type="ECO:0000256" key="7">
    <source>
        <dbReference type="ARBA" id="ARBA00023242"/>
    </source>
</evidence>
<keyword evidence="6 11" id="KW-0175">Coiled coil</keyword>
<dbReference type="InParanoid" id="A0A067PXN6"/>
<keyword evidence="4 10" id="KW-0498">Mitosis</keyword>
<dbReference type="PANTHER" id="PTHR22142:SF2">
    <property type="entry name" value="KINETOCHORE PROTEIN SPC24"/>
    <property type="match status" value="1"/>
</dbReference>
<comment type="similarity">
    <text evidence="1 10">Belongs to the SPC24 family.</text>
</comment>
<dbReference type="EMBL" id="KL197715">
    <property type="protein sequence ID" value="KDQ59439.1"/>
    <property type="molecule type" value="Genomic_DNA"/>
</dbReference>
<sequence length="195" mass="21533">MSVEIREAIDAIQKMKVNMNPEADFLAIYEAEEHMVAIEASRKKELDEAQTNLKALAKLLDAARTSSTRPKSIPTPAEHVAHVTALDKTRLSLMKAINDAESSLAGKEAELGQLKEEARRLEESDPAAEHESELDGTTLRLAIFKGMGFEPVVDKNGNPVKMLIRSQSGDVHCIPLDDGKLEYERANLLWNLASK</sequence>
<organism evidence="12 13">
    <name type="scientific">Jaapia argillacea MUCL 33604</name>
    <dbReference type="NCBI Taxonomy" id="933084"/>
    <lineage>
        <taxon>Eukaryota</taxon>
        <taxon>Fungi</taxon>
        <taxon>Dikarya</taxon>
        <taxon>Basidiomycota</taxon>
        <taxon>Agaricomycotina</taxon>
        <taxon>Agaricomycetes</taxon>
        <taxon>Agaricomycetidae</taxon>
        <taxon>Jaapiales</taxon>
        <taxon>Jaapiaceae</taxon>
        <taxon>Jaapia</taxon>
    </lineage>
</organism>
<dbReference type="GO" id="GO:0007059">
    <property type="term" value="P:chromosome segregation"/>
    <property type="evidence" value="ECO:0007669"/>
    <property type="project" value="TreeGrafter"/>
</dbReference>
<comment type="subcellular location">
    <subcellularLocation>
        <location evidence="10">Nucleus</location>
    </subcellularLocation>
    <subcellularLocation>
        <location evidence="10">Chromosome</location>
        <location evidence="10">Centromere</location>
        <location evidence="10">Kinetochore</location>
    </subcellularLocation>
</comment>
<evidence type="ECO:0000256" key="5">
    <source>
        <dbReference type="ARBA" id="ARBA00022838"/>
    </source>
</evidence>
<evidence type="ECO:0000313" key="13">
    <source>
        <dbReference type="Proteomes" id="UP000027265"/>
    </source>
</evidence>
<evidence type="ECO:0000256" key="10">
    <source>
        <dbReference type="RuleBase" id="RU368011"/>
    </source>
</evidence>
<evidence type="ECO:0000256" key="11">
    <source>
        <dbReference type="SAM" id="Coils"/>
    </source>
</evidence>
<dbReference type="HOGENOM" id="CLU_108108_1_0_1"/>
<evidence type="ECO:0000256" key="3">
    <source>
        <dbReference type="ARBA" id="ARBA00022618"/>
    </source>
</evidence>
<dbReference type="OrthoDB" id="3344830at2759"/>
<proteinExistence type="inferred from homology"/>
<dbReference type="GO" id="GO:0005634">
    <property type="term" value="C:nucleus"/>
    <property type="evidence" value="ECO:0007669"/>
    <property type="project" value="UniProtKB-SubCell"/>
</dbReference>
<dbReference type="GO" id="GO:0008017">
    <property type="term" value="F:microtubule binding"/>
    <property type="evidence" value="ECO:0007669"/>
    <property type="project" value="TreeGrafter"/>
</dbReference>
<dbReference type="GO" id="GO:0051301">
    <property type="term" value="P:cell division"/>
    <property type="evidence" value="ECO:0007669"/>
    <property type="project" value="UniProtKB-UniRule"/>
</dbReference>
<evidence type="ECO:0000313" key="12">
    <source>
        <dbReference type="EMBL" id="KDQ59439.1"/>
    </source>
</evidence>
<keyword evidence="13" id="KW-1185">Reference proteome</keyword>
<accession>A0A067PXN6</accession>
<evidence type="ECO:0000256" key="4">
    <source>
        <dbReference type="ARBA" id="ARBA00022776"/>
    </source>
</evidence>
<dbReference type="Pfam" id="PF08286">
    <property type="entry name" value="Spc24"/>
    <property type="match status" value="1"/>
</dbReference>
<dbReference type="Proteomes" id="UP000027265">
    <property type="component" value="Unassembled WGS sequence"/>
</dbReference>
<evidence type="ECO:0000256" key="1">
    <source>
        <dbReference type="ARBA" id="ARBA00007804"/>
    </source>
</evidence>
<dbReference type="GO" id="GO:0031262">
    <property type="term" value="C:Ndc80 complex"/>
    <property type="evidence" value="ECO:0007669"/>
    <property type="project" value="TreeGrafter"/>
</dbReference>
<evidence type="ECO:0000256" key="2">
    <source>
        <dbReference type="ARBA" id="ARBA00022454"/>
    </source>
</evidence>
<gene>
    <name evidence="12" type="ORF">JAAARDRAFT_33002</name>
</gene>
<evidence type="ECO:0000256" key="8">
    <source>
        <dbReference type="ARBA" id="ARBA00023306"/>
    </source>
</evidence>